<dbReference type="InterPro" id="IPR036875">
    <property type="entry name" value="Znf_CCHC_sf"/>
</dbReference>
<evidence type="ECO:0000313" key="4">
    <source>
        <dbReference type="EMBL" id="OAD09028.1"/>
    </source>
</evidence>
<evidence type="ECO:0000256" key="2">
    <source>
        <dbReference type="SAM" id="MobiDB-lite"/>
    </source>
</evidence>
<proteinExistence type="predicted"/>
<gene>
    <name evidence="4" type="ORF">MUCCIDRAFT_76104</name>
</gene>
<feature type="region of interest" description="Disordered" evidence="2">
    <location>
        <begin position="299"/>
        <end position="423"/>
    </location>
</feature>
<feature type="compositionally biased region" description="Basic and acidic residues" evidence="2">
    <location>
        <begin position="448"/>
        <end position="459"/>
    </location>
</feature>
<feature type="compositionally biased region" description="Polar residues" evidence="2">
    <location>
        <begin position="329"/>
        <end position="340"/>
    </location>
</feature>
<keyword evidence="5" id="KW-1185">Reference proteome</keyword>
<dbReference type="Gene3D" id="3.60.10.10">
    <property type="entry name" value="Endonuclease/exonuclease/phosphatase"/>
    <property type="match status" value="1"/>
</dbReference>
<protein>
    <submittedName>
        <fullName evidence="4">CCHC-type zinc finger transcription factor</fullName>
    </submittedName>
</protein>
<evidence type="ECO:0000256" key="1">
    <source>
        <dbReference type="PROSITE-ProRule" id="PRU00047"/>
    </source>
</evidence>
<dbReference type="EMBL" id="AMYB01000001">
    <property type="protein sequence ID" value="OAD09028.1"/>
    <property type="molecule type" value="Genomic_DNA"/>
</dbReference>
<keyword evidence="1" id="KW-0863">Zinc-finger</keyword>
<reference evidence="4 5" key="1">
    <citation type="submission" date="2015-06" db="EMBL/GenBank/DDBJ databases">
        <title>Expansion of signal transduction pathways in fungi by whole-genome duplication.</title>
        <authorList>
            <consortium name="DOE Joint Genome Institute"/>
            <person name="Corrochano L.M."/>
            <person name="Kuo A."/>
            <person name="Marcet-Houben M."/>
            <person name="Polaino S."/>
            <person name="Salamov A."/>
            <person name="Villalobos J.M."/>
            <person name="Alvarez M.I."/>
            <person name="Avalos J."/>
            <person name="Benito E.P."/>
            <person name="Benoit I."/>
            <person name="Burger G."/>
            <person name="Camino L.P."/>
            <person name="Canovas D."/>
            <person name="Cerda-Olmedo E."/>
            <person name="Cheng J.-F."/>
            <person name="Dominguez A."/>
            <person name="Elias M."/>
            <person name="Eslava A.P."/>
            <person name="Glaser F."/>
            <person name="Grimwood J."/>
            <person name="Gutierrez G."/>
            <person name="Heitman J."/>
            <person name="Henrissat B."/>
            <person name="Iturriaga E.A."/>
            <person name="Lang B.F."/>
            <person name="Lavin J.L."/>
            <person name="Lee S."/>
            <person name="Li W."/>
            <person name="Lindquist E."/>
            <person name="Lopez-Garcia S."/>
            <person name="Luque E.M."/>
            <person name="Marcos A.T."/>
            <person name="Martin J."/>
            <person name="Mccluskey K."/>
            <person name="Medina H.R."/>
            <person name="Miralles-Duran A."/>
            <person name="Miyazaki A."/>
            <person name="Munoz-Torres E."/>
            <person name="Oguiza J.A."/>
            <person name="Ohm R."/>
            <person name="Olmedo M."/>
            <person name="Orejas M."/>
            <person name="Ortiz-Castellanos L."/>
            <person name="Pisabarro A.G."/>
            <person name="Rodriguez-Romero J."/>
            <person name="Ruiz-Herrera J."/>
            <person name="Ruiz-Vazquez R."/>
            <person name="Sanz C."/>
            <person name="Schackwitz W."/>
            <person name="Schmutz J."/>
            <person name="Shahriari M."/>
            <person name="Shelest E."/>
            <person name="Silva-Franco F."/>
            <person name="Soanes D."/>
            <person name="Syed K."/>
            <person name="Tagua V.G."/>
            <person name="Talbot N.J."/>
            <person name="Thon M."/>
            <person name="De Vries R.P."/>
            <person name="Wiebenga A."/>
            <person name="Yadav J.S."/>
            <person name="Braun E.L."/>
            <person name="Baker S."/>
            <person name="Garre V."/>
            <person name="Horwitz B."/>
            <person name="Torres-Martinez S."/>
            <person name="Idnurm A."/>
            <person name="Herrera-Estrella A."/>
            <person name="Gabaldon T."/>
            <person name="Grigoriev I.V."/>
        </authorList>
    </citation>
    <scope>NUCLEOTIDE SEQUENCE [LARGE SCALE GENOMIC DNA]</scope>
    <source>
        <strain evidence="4 5">CBS 277.49</strain>
    </source>
</reference>
<feature type="compositionally biased region" description="Polar residues" evidence="2">
    <location>
        <begin position="403"/>
        <end position="417"/>
    </location>
</feature>
<comment type="caution">
    <text evidence="4">The sequence shown here is derived from an EMBL/GenBank/DDBJ whole genome shotgun (WGS) entry which is preliminary data.</text>
</comment>
<dbReference type="SUPFAM" id="SSF56219">
    <property type="entry name" value="DNase I-like"/>
    <property type="match status" value="1"/>
</dbReference>
<feature type="region of interest" description="Disordered" evidence="2">
    <location>
        <begin position="435"/>
        <end position="485"/>
    </location>
</feature>
<dbReference type="VEuPathDB" id="FungiDB:MUCCIDRAFT_76104"/>
<dbReference type="AlphaFoldDB" id="A0A168QC44"/>
<dbReference type="Pfam" id="PF00098">
    <property type="entry name" value="zf-CCHC"/>
    <property type="match status" value="1"/>
</dbReference>
<evidence type="ECO:0000259" key="3">
    <source>
        <dbReference type="PROSITE" id="PS50158"/>
    </source>
</evidence>
<dbReference type="Gene3D" id="4.10.60.10">
    <property type="entry name" value="Zinc finger, CCHC-type"/>
    <property type="match status" value="1"/>
</dbReference>
<accession>A0A168QC44</accession>
<keyword evidence="1" id="KW-0862">Zinc</keyword>
<feature type="domain" description="CCHC-type" evidence="3">
    <location>
        <begin position="292"/>
        <end position="307"/>
    </location>
</feature>
<dbReference type="SUPFAM" id="SSF57756">
    <property type="entry name" value="Retrovirus zinc finger-like domains"/>
    <property type="match status" value="1"/>
</dbReference>
<dbReference type="SMART" id="SM00343">
    <property type="entry name" value="ZnF_C2HC"/>
    <property type="match status" value="2"/>
</dbReference>
<dbReference type="GO" id="GO:0003676">
    <property type="term" value="F:nucleic acid binding"/>
    <property type="evidence" value="ECO:0007669"/>
    <property type="project" value="InterPro"/>
</dbReference>
<sequence>MALSVKKQKTSSATESSSSKAANTVVDASWVNVTKGIKHTTMTFNHTIVETPITPQSDKNLSNQSLMTEETATSESVEMVRPFLKGIEDSSVLIDITGLPNQQLLRDALQAFNKNAHLYKGYNDYIGRVPRNRKYMNREIMETCWIHDSPGHQAILKGFKLKDGTFVKGFTSLPANDTIVNVHLDRLPMEPVPVLKTLIRDRLSHFGEVLDYGISFTQGDYVGQGYATLNITPKPNEPAYEALDRIIYFRLENGVNRQVLLKWQDMPDFCRLCQKPDHCKADCPDARKYMQCFNCNQHGHKSRNCPRQDDADTPNKKPATLPKKERKTPSSATVVLQDQNPPIGPRTVARKNQETTDTDSANQQQQSSLDHPQSKPAGHDDVMELDPATTEDADHVSDGATDAGTSHAQTAQVQQQTKEADTDLRSHLTNEEIIQQLIPDETMNEPLTTERPEAADSHGGKKLRKQQDESDVSTTRRPRGSRASNNKYIITPIDTGIEGRFILAHIHYATEEEPSSFNSIATILNIYGKANSKKDNVEFYTELMQHTFLIHKITTIRNNMIVLGDFNYKYESRRVDGSVEATTVEWTSLLDEHFIDCFWENKQPTFHGPLRNNYILDYIFCNTASYVDVRDCNQEYLNKNWTDHEMLIITLQLQKDTSQGPGAYKCNPFLAKNHKFRRDLVTFLQGLQPQVEIRQADDSPQEV</sequence>
<organism evidence="4 5">
    <name type="scientific">Mucor lusitanicus CBS 277.49</name>
    <dbReference type="NCBI Taxonomy" id="747725"/>
    <lineage>
        <taxon>Eukaryota</taxon>
        <taxon>Fungi</taxon>
        <taxon>Fungi incertae sedis</taxon>
        <taxon>Mucoromycota</taxon>
        <taxon>Mucoromycotina</taxon>
        <taxon>Mucoromycetes</taxon>
        <taxon>Mucorales</taxon>
        <taxon>Mucorineae</taxon>
        <taxon>Mucoraceae</taxon>
        <taxon>Mucor</taxon>
    </lineage>
</organism>
<feature type="compositionally biased region" description="Basic and acidic residues" evidence="2">
    <location>
        <begin position="306"/>
        <end position="315"/>
    </location>
</feature>
<dbReference type="InterPro" id="IPR036691">
    <property type="entry name" value="Endo/exonu/phosph_ase_sf"/>
</dbReference>
<feature type="compositionally biased region" description="Polar residues" evidence="2">
    <location>
        <begin position="358"/>
        <end position="371"/>
    </location>
</feature>
<name>A0A168QC44_MUCCL</name>
<evidence type="ECO:0000313" key="5">
    <source>
        <dbReference type="Proteomes" id="UP000077051"/>
    </source>
</evidence>
<dbReference type="InterPro" id="IPR001878">
    <property type="entry name" value="Znf_CCHC"/>
</dbReference>
<dbReference type="Proteomes" id="UP000077051">
    <property type="component" value="Unassembled WGS sequence"/>
</dbReference>
<keyword evidence="1" id="KW-0479">Metal-binding</keyword>
<dbReference type="GO" id="GO:0008270">
    <property type="term" value="F:zinc ion binding"/>
    <property type="evidence" value="ECO:0007669"/>
    <property type="project" value="UniProtKB-KW"/>
</dbReference>
<dbReference type="OrthoDB" id="2248815at2759"/>
<dbReference type="PROSITE" id="PS50158">
    <property type="entry name" value="ZF_CCHC"/>
    <property type="match status" value="1"/>
</dbReference>